<dbReference type="Proteomes" id="UP000630097">
    <property type="component" value="Unassembled WGS sequence"/>
</dbReference>
<protein>
    <recommendedName>
        <fullName evidence="1">Hemerythrin-like domain-containing protein</fullName>
    </recommendedName>
</protein>
<dbReference type="Gene3D" id="1.20.120.520">
    <property type="entry name" value="nmb1532 protein domain like"/>
    <property type="match status" value="1"/>
</dbReference>
<proteinExistence type="predicted"/>
<dbReference type="InterPro" id="IPR012312">
    <property type="entry name" value="Hemerythrin-like"/>
</dbReference>
<dbReference type="AlphaFoldDB" id="A0A8J3Q0X0"/>
<feature type="domain" description="Hemerythrin-like" evidence="1">
    <location>
        <begin position="109"/>
        <end position="172"/>
    </location>
</feature>
<comment type="caution">
    <text evidence="2">The sequence shown here is derived from an EMBL/GenBank/DDBJ whole genome shotgun (WGS) entry which is preliminary data.</text>
</comment>
<evidence type="ECO:0000313" key="2">
    <source>
        <dbReference type="EMBL" id="GIG84675.1"/>
    </source>
</evidence>
<dbReference type="CDD" id="cd12108">
    <property type="entry name" value="Hr-like"/>
    <property type="match status" value="1"/>
</dbReference>
<accession>A0A8J3Q0X0</accession>
<dbReference type="Pfam" id="PF01814">
    <property type="entry name" value="Hemerythrin"/>
    <property type="match status" value="1"/>
</dbReference>
<name>A0A8J3Q0X0_9ACTN</name>
<organism evidence="2 3">
    <name type="scientific">Planotetraspora kaengkrachanensis</name>
    <dbReference type="NCBI Taxonomy" id="575193"/>
    <lineage>
        <taxon>Bacteria</taxon>
        <taxon>Bacillati</taxon>
        <taxon>Actinomycetota</taxon>
        <taxon>Actinomycetes</taxon>
        <taxon>Streptosporangiales</taxon>
        <taxon>Streptosporangiaceae</taxon>
        <taxon>Planotetraspora</taxon>
    </lineage>
</organism>
<evidence type="ECO:0000259" key="1">
    <source>
        <dbReference type="Pfam" id="PF01814"/>
    </source>
</evidence>
<reference evidence="2 3" key="1">
    <citation type="submission" date="2021-01" db="EMBL/GenBank/DDBJ databases">
        <title>Whole genome shotgun sequence of Planotetraspora kaengkrachanensis NBRC 104272.</title>
        <authorList>
            <person name="Komaki H."/>
            <person name="Tamura T."/>
        </authorList>
    </citation>
    <scope>NUCLEOTIDE SEQUENCE [LARGE SCALE GENOMIC DNA]</scope>
    <source>
        <strain evidence="2 3">NBRC 104272</strain>
    </source>
</reference>
<evidence type="ECO:0000313" key="3">
    <source>
        <dbReference type="Proteomes" id="UP000630097"/>
    </source>
</evidence>
<dbReference type="EMBL" id="BONV01000056">
    <property type="protein sequence ID" value="GIG84675.1"/>
    <property type="molecule type" value="Genomic_DNA"/>
</dbReference>
<gene>
    <name evidence="2" type="ORF">Pka01_78020</name>
</gene>
<keyword evidence="3" id="KW-1185">Reference proteome</keyword>
<sequence>MSLATHRGLRRDRFGPEPTMNLESAVGITSEPYFDGREMYMLHDMFRREFGLMPGLVRNVSTGDLERAGIIASHVESVATVLHHHHHGEDEFVWPMLAERVPAELEPFVHLMEEQHEKVAKAAAEVDEAIATWRDRATGESRQALAEALDRLLPLLGEHLSAEEEHVVPLMESHITATEWNRIVQAGAAGADPESLPLGFGMLMYEGDPEVVDIAIANMPPEARPVIRQMAAEAFAAYAERVHGTPTPPRSTEL</sequence>